<name>Q9S8B1_TETOB</name>
<dbReference type="PIR" id="S62641">
    <property type="entry name" value="S62641"/>
</dbReference>
<keyword id="KW-0903">Direct protein sequencing</keyword>
<accession>Q9S8B1</accession>
<organism>
    <name type="scientific">Tetradesmus obliquus</name>
    <name type="common">Green alga</name>
    <name type="synonym">Acutodesmus obliquus</name>
    <dbReference type="NCBI Taxonomy" id="3088"/>
    <lineage>
        <taxon>Eukaryota</taxon>
        <taxon>Viridiplantae</taxon>
        <taxon>Chlorophyta</taxon>
        <taxon>core chlorophytes</taxon>
        <taxon>Chlorophyceae</taxon>
        <taxon>CS clade</taxon>
        <taxon>Sphaeropleales</taxon>
        <taxon>Scenedesmaceae</taxon>
        <taxon>Tetradesmus</taxon>
    </lineage>
</organism>
<protein>
    <submittedName>
        <fullName>5-aminolevulinic acid dehydratase</fullName>
        <ecNumber>4.2.1.24</ecNumber>
    </submittedName>
</protein>
<reference key="1">
    <citation type="journal article" date="1996" name="Eur. J. Biochem.">
        <title>Purification, metal cofactor, N-terminal sequence and subunit composition of a 5-aminolevulinic acid dehydratase from the unicellular green alga Scenedesmus obliquus, mutant C-2A'.</title>
        <authorList>
            <person name="Stolz M."/>
            <person name="Dornemann D."/>
        </authorList>
    </citation>
    <scope>PROTEIN SEQUENCE</scope>
</reference>
<sequence length="15" mass="1713">SRVNQSKNDIIVSPR</sequence>
<proteinExistence type="evidence at protein level"/>
<dbReference type="EC" id="4.2.1.24"/>
<dbReference type="GO" id="GO:0004655">
    <property type="term" value="F:porphobilinogen synthase activity"/>
    <property type="evidence" value="ECO:0007669"/>
    <property type="project" value="UniProtKB-EC"/>
</dbReference>